<dbReference type="GO" id="GO:0055085">
    <property type="term" value="P:transmembrane transport"/>
    <property type="evidence" value="ECO:0007669"/>
    <property type="project" value="InterPro"/>
</dbReference>
<keyword evidence="14" id="KW-1185">Reference proteome</keyword>
<feature type="compositionally biased region" description="Gly residues" evidence="11">
    <location>
        <begin position="186"/>
        <end position="220"/>
    </location>
</feature>
<dbReference type="GO" id="GO:0098797">
    <property type="term" value="C:plasma membrane protein complex"/>
    <property type="evidence" value="ECO:0007669"/>
    <property type="project" value="TreeGrafter"/>
</dbReference>
<dbReference type="GeneID" id="94579888"/>
<keyword evidence="7 10" id="KW-0653">Protein transport</keyword>
<dbReference type="AlphaFoldDB" id="A0A1X3DFN6"/>
<comment type="similarity">
    <text evidence="2 10">Belongs to the TonB family.</text>
</comment>
<evidence type="ECO:0000313" key="13">
    <source>
        <dbReference type="EMBL" id="OSI18542.1"/>
    </source>
</evidence>
<dbReference type="STRING" id="194197.BWD09_01875"/>
<evidence type="ECO:0000256" key="9">
    <source>
        <dbReference type="ARBA" id="ARBA00023136"/>
    </source>
</evidence>
<proteinExistence type="inferred from homology"/>
<gene>
    <name evidence="13" type="ORF">BWD09_01875</name>
</gene>
<evidence type="ECO:0000256" key="3">
    <source>
        <dbReference type="ARBA" id="ARBA00022448"/>
    </source>
</evidence>
<dbReference type="RefSeq" id="WP_085365041.1">
    <property type="nucleotide sequence ID" value="NZ_CAUJPZ010000001.1"/>
</dbReference>
<evidence type="ECO:0000256" key="5">
    <source>
        <dbReference type="ARBA" id="ARBA00022519"/>
    </source>
</evidence>
<name>A0A1X3DFN6_9NEIS</name>
<dbReference type="PROSITE" id="PS52015">
    <property type="entry name" value="TONB_CTD"/>
    <property type="match status" value="1"/>
</dbReference>
<evidence type="ECO:0000256" key="1">
    <source>
        <dbReference type="ARBA" id="ARBA00004383"/>
    </source>
</evidence>
<dbReference type="GO" id="GO:0015891">
    <property type="term" value="P:siderophore transport"/>
    <property type="evidence" value="ECO:0007669"/>
    <property type="project" value="InterPro"/>
</dbReference>
<evidence type="ECO:0000256" key="10">
    <source>
        <dbReference type="RuleBase" id="RU362123"/>
    </source>
</evidence>
<dbReference type="SUPFAM" id="SSF74653">
    <property type="entry name" value="TolA/TonB C-terminal domain"/>
    <property type="match status" value="1"/>
</dbReference>
<comment type="subcellular location">
    <subcellularLocation>
        <location evidence="1 10">Cell inner membrane</location>
        <topology evidence="1 10">Single-pass membrane protein</topology>
        <orientation evidence="1 10">Periplasmic side</orientation>
    </subcellularLocation>
</comment>
<protein>
    <recommendedName>
        <fullName evidence="10">Protein TonB</fullName>
    </recommendedName>
</protein>
<comment type="function">
    <text evidence="10">Interacts with outer membrane receptor proteins that carry out high-affinity binding and energy dependent uptake into the periplasmic space of specific substrates. It could act to transduce energy from the cytoplasmic membrane to specific energy-requiring processes in the outer membrane, resulting in the release into the periplasm of ligands bound by these outer membrane proteins.</text>
</comment>
<sequence length="309" mass="31585">MKNERILTPTTFALVAFLHIGLMALLWQGRPPQQVEMAHIEFVDLGDFGGGDGQAEGAGAPAPETAAPPKPKPEPAKPKETPKPQPKPAEPPKAELKPVITQKTQADIRQTKEQPQPKPVEKTKPEPVEKPVAKPVEKPVEKAAEKPAAAPVEKPAAESDKPAAAGPARAKDGTGDGSGYAKIQGKGSGSGSGEGRGTGRGEGSGSRSGDGHGEGGGSGAGSSRSNPVKASGSIPRPPYPPLSEENGEEGTVRLRVLVSPSGSVADVKVARGSGFARLDRAAAGAARSGSFNSGGKWVEYAVSVNFSLN</sequence>
<keyword evidence="9 10" id="KW-0472">Membrane</keyword>
<keyword evidence="10" id="KW-0735">Signal-anchor</keyword>
<dbReference type="GO" id="GO:0015031">
    <property type="term" value="P:protein transport"/>
    <property type="evidence" value="ECO:0007669"/>
    <property type="project" value="UniProtKB-UniRule"/>
</dbReference>
<keyword evidence="8 10" id="KW-1133">Transmembrane helix</keyword>
<comment type="caution">
    <text evidence="13">The sequence shown here is derived from an EMBL/GenBank/DDBJ whole genome shotgun (WGS) entry which is preliminary data.</text>
</comment>
<dbReference type="Gene3D" id="3.30.1150.10">
    <property type="match status" value="1"/>
</dbReference>
<evidence type="ECO:0000256" key="7">
    <source>
        <dbReference type="ARBA" id="ARBA00022927"/>
    </source>
</evidence>
<dbReference type="InterPro" id="IPR006260">
    <property type="entry name" value="TonB/TolA_C"/>
</dbReference>
<keyword evidence="5 10" id="KW-0997">Cell inner membrane</keyword>
<feature type="compositionally biased region" description="Basic and acidic residues" evidence="11">
    <location>
        <begin position="71"/>
        <end position="82"/>
    </location>
</feature>
<accession>A0A1X3DFN6</accession>
<dbReference type="OrthoDB" id="8607379at2"/>
<feature type="domain" description="TonB C-terminal" evidence="12">
    <location>
        <begin position="224"/>
        <end position="309"/>
    </location>
</feature>
<feature type="transmembrane region" description="Helical" evidence="10">
    <location>
        <begin position="6"/>
        <end position="27"/>
    </location>
</feature>
<dbReference type="InterPro" id="IPR051045">
    <property type="entry name" value="TonB-dependent_transducer"/>
</dbReference>
<dbReference type="GO" id="GO:0031992">
    <property type="term" value="F:energy transducer activity"/>
    <property type="evidence" value="ECO:0007669"/>
    <property type="project" value="InterPro"/>
</dbReference>
<feature type="compositionally biased region" description="Low complexity" evidence="11">
    <location>
        <begin position="57"/>
        <end position="67"/>
    </location>
</feature>
<keyword evidence="6 10" id="KW-0812">Transmembrane</keyword>
<evidence type="ECO:0000256" key="2">
    <source>
        <dbReference type="ARBA" id="ARBA00006555"/>
    </source>
</evidence>
<evidence type="ECO:0000259" key="12">
    <source>
        <dbReference type="PROSITE" id="PS52015"/>
    </source>
</evidence>
<feature type="region of interest" description="Disordered" evidence="11">
    <location>
        <begin position="48"/>
        <end position="248"/>
    </location>
</feature>
<evidence type="ECO:0000256" key="11">
    <source>
        <dbReference type="SAM" id="MobiDB-lite"/>
    </source>
</evidence>
<dbReference type="InterPro" id="IPR003538">
    <property type="entry name" value="TonB"/>
</dbReference>
<dbReference type="GO" id="GO:0030288">
    <property type="term" value="C:outer membrane-bounded periplasmic space"/>
    <property type="evidence" value="ECO:0007669"/>
    <property type="project" value="InterPro"/>
</dbReference>
<evidence type="ECO:0000256" key="6">
    <source>
        <dbReference type="ARBA" id="ARBA00022692"/>
    </source>
</evidence>
<feature type="compositionally biased region" description="Basic and acidic residues" evidence="11">
    <location>
        <begin position="119"/>
        <end position="145"/>
    </location>
</feature>
<evidence type="ECO:0000313" key="14">
    <source>
        <dbReference type="Proteomes" id="UP000193118"/>
    </source>
</evidence>
<dbReference type="PANTHER" id="PTHR33446">
    <property type="entry name" value="PROTEIN TONB-RELATED"/>
    <property type="match status" value="1"/>
</dbReference>
<dbReference type="InterPro" id="IPR037682">
    <property type="entry name" value="TonB_C"/>
</dbReference>
<evidence type="ECO:0000256" key="8">
    <source>
        <dbReference type="ARBA" id="ARBA00022989"/>
    </source>
</evidence>
<organism evidence="13 14">
    <name type="scientific">Neisseria dentiae</name>
    <dbReference type="NCBI Taxonomy" id="194197"/>
    <lineage>
        <taxon>Bacteria</taxon>
        <taxon>Pseudomonadati</taxon>
        <taxon>Pseudomonadota</taxon>
        <taxon>Betaproteobacteria</taxon>
        <taxon>Neisseriales</taxon>
        <taxon>Neisseriaceae</taxon>
        <taxon>Neisseria</taxon>
    </lineage>
</organism>
<dbReference type="EMBL" id="MTBO01000002">
    <property type="protein sequence ID" value="OSI18542.1"/>
    <property type="molecule type" value="Genomic_DNA"/>
</dbReference>
<keyword evidence="3 10" id="KW-0813">Transport</keyword>
<keyword evidence="4 10" id="KW-1003">Cell membrane</keyword>
<dbReference type="NCBIfam" id="TIGR01352">
    <property type="entry name" value="tonB_Cterm"/>
    <property type="match status" value="1"/>
</dbReference>
<dbReference type="Pfam" id="PF03544">
    <property type="entry name" value="TonB_C"/>
    <property type="match status" value="1"/>
</dbReference>
<dbReference type="PANTHER" id="PTHR33446:SF2">
    <property type="entry name" value="PROTEIN TONB"/>
    <property type="match status" value="1"/>
</dbReference>
<reference evidence="14" key="1">
    <citation type="submission" date="2017-01" db="EMBL/GenBank/DDBJ databases">
        <authorList>
            <person name="Wolfgang W.J."/>
            <person name="Cole J."/>
            <person name="Wroblewski D."/>
            <person name="Mcginnis J."/>
            <person name="Musser K.A."/>
        </authorList>
    </citation>
    <scope>NUCLEOTIDE SEQUENCE [LARGE SCALE GENOMIC DNA]</scope>
    <source>
        <strain evidence="14">DSM 19151</strain>
    </source>
</reference>
<dbReference type="PRINTS" id="PR01374">
    <property type="entry name" value="TONBPROTEIN"/>
</dbReference>
<evidence type="ECO:0000256" key="4">
    <source>
        <dbReference type="ARBA" id="ARBA00022475"/>
    </source>
</evidence>
<dbReference type="Proteomes" id="UP000193118">
    <property type="component" value="Unassembled WGS sequence"/>
</dbReference>